<dbReference type="Proteomes" id="UP000217343">
    <property type="component" value="Chromosome"/>
</dbReference>
<organism evidence="2 3">
    <name type="scientific">Corallococcus macrosporus DSM 14697</name>
    <dbReference type="NCBI Taxonomy" id="1189310"/>
    <lineage>
        <taxon>Bacteria</taxon>
        <taxon>Pseudomonadati</taxon>
        <taxon>Myxococcota</taxon>
        <taxon>Myxococcia</taxon>
        <taxon>Myxococcales</taxon>
        <taxon>Cystobacterineae</taxon>
        <taxon>Myxococcaceae</taxon>
        <taxon>Corallococcus</taxon>
    </lineage>
</organism>
<sequence length="39" mass="4307">MVEEASDASRRGEDASHRPTAPLRECDTRGVPWSNPVEP</sequence>
<dbReference type="KEGG" id="mmas:MYMAC_006910"/>
<dbReference type="EMBL" id="CP022203">
    <property type="protein sequence ID" value="ATB51252.1"/>
    <property type="molecule type" value="Genomic_DNA"/>
</dbReference>
<evidence type="ECO:0000313" key="3">
    <source>
        <dbReference type="Proteomes" id="UP000217343"/>
    </source>
</evidence>
<gene>
    <name evidence="2" type="ORF">MYMAC_006910</name>
</gene>
<proteinExistence type="predicted"/>
<feature type="compositionally biased region" description="Basic and acidic residues" evidence="1">
    <location>
        <begin position="7"/>
        <end position="17"/>
    </location>
</feature>
<protein>
    <submittedName>
        <fullName evidence="2">Uncharacterized protein</fullName>
    </submittedName>
</protein>
<evidence type="ECO:0000256" key="1">
    <source>
        <dbReference type="SAM" id="MobiDB-lite"/>
    </source>
</evidence>
<accession>A0A286NVQ7</accession>
<evidence type="ECO:0000313" key="2">
    <source>
        <dbReference type="EMBL" id="ATB51252.1"/>
    </source>
</evidence>
<feature type="region of interest" description="Disordered" evidence="1">
    <location>
        <begin position="1"/>
        <end position="39"/>
    </location>
</feature>
<reference evidence="2 3" key="1">
    <citation type="submission" date="2017-06" db="EMBL/GenBank/DDBJ databases">
        <title>Sequencing and comparative analysis of myxobacterial genomes.</title>
        <authorList>
            <person name="Rupp O."/>
            <person name="Goesmann A."/>
            <person name="Sogaard-Andersen L."/>
        </authorList>
    </citation>
    <scope>NUCLEOTIDE SEQUENCE [LARGE SCALE GENOMIC DNA]</scope>
    <source>
        <strain evidence="2 3">DSM 14697</strain>
    </source>
</reference>
<dbReference type="AlphaFoldDB" id="A0A286NVQ7"/>
<keyword evidence="3" id="KW-1185">Reference proteome</keyword>
<name>A0A286NVQ7_9BACT</name>